<organism evidence="4 5">
    <name type="scientific">Torulaspora globosa</name>
    <dbReference type="NCBI Taxonomy" id="48254"/>
    <lineage>
        <taxon>Eukaryota</taxon>
        <taxon>Fungi</taxon>
        <taxon>Dikarya</taxon>
        <taxon>Ascomycota</taxon>
        <taxon>Saccharomycotina</taxon>
        <taxon>Saccharomycetes</taxon>
        <taxon>Saccharomycetales</taxon>
        <taxon>Saccharomycetaceae</taxon>
        <taxon>Torulaspora</taxon>
    </lineage>
</organism>
<dbReference type="OrthoDB" id="424465at2759"/>
<dbReference type="SUPFAM" id="SSF81383">
    <property type="entry name" value="F-box domain"/>
    <property type="match status" value="1"/>
</dbReference>
<dbReference type="Gene3D" id="2.60.120.650">
    <property type="entry name" value="Cupin"/>
    <property type="match status" value="1"/>
</dbReference>
<gene>
    <name evidence="4" type="ORF">HG536_0C02970</name>
</gene>
<dbReference type="GO" id="GO:0005634">
    <property type="term" value="C:nucleus"/>
    <property type="evidence" value="ECO:0007669"/>
    <property type="project" value="TreeGrafter"/>
</dbReference>
<dbReference type="RefSeq" id="XP_037138803.1">
    <property type="nucleotide sequence ID" value="XM_037282908.1"/>
</dbReference>
<evidence type="ECO:0000259" key="2">
    <source>
        <dbReference type="PROSITE" id="PS50181"/>
    </source>
</evidence>
<sequence>MNIDQKRRQKSPNYRINQHAIAPIHPLGVKPSGNALLFSDRKAAESSRKRLLGNLARFPEHLLIEILSYIGEPHDLKNLGHSSRVLYAYTYNDEYWRNLYMREYKRLESTESEGDIKPFGCSKWRGSWRKTLLNIDDESLVQTNSLVFSDLLYRPFQCSNIDYCSLFAHIIEYEKKSSQLCYTLNAEFGVERFRESSFTLEQFHTKWIDKPFILQKDSHQKSWPKWEFDDLLRLFPSELFRQEAVQWDLAKYLEYAKNNCDESPLYLFDCADTSMTKISQMYEVPNIFINDAFKLFQSGEVQCRPDHRWLICGPARSGSTFHKDPNHTSAWNVVLSGIKLWIMLPPDVQAPGVSTDKEEEEVTAPIGISEWILSGFYNDAVKLAAMGKCLITVTFPGECIYVPSRWWHSVINITDCVAITENFVPEPLLSNVLSFLKNKPSHISGFHMKDVASSINGFLCNVKEKEIRSTLPNYLPTLETWRAANRDREYDNEDCGVDSRSAINIPLFEFFVELLKRSEHKAVAEEAVDELLRLEQAKEIKIRESEKWNELRKGNNQQFSFCFALD</sequence>
<dbReference type="Proteomes" id="UP000515788">
    <property type="component" value="Chromosome 3"/>
</dbReference>
<dbReference type="SMART" id="SM00558">
    <property type="entry name" value="JmjC"/>
    <property type="match status" value="1"/>
</dbReference>
<dbReference type="PANTHER" id="PTHR12480:SF21">
    <property type="entry name" value="JMJC DOMAIN-CONTAINING PROTEIN 8"/>
    <property type="match status" value="1"/>
</dbReference>
<protein>
    <recommendedName>
        <fullName evidence="6">JmjC domain-containing protein</fullName>
    </recommendedName>
</protein>
<feature type="domain" description="JmjC" evidence="3">
    <location>
        <begin position="273"/>
        <end position="440"/>
    </location>
</feature>
<dbReference type="SUPFAM" id="SSF51197">
    <property type="entry name" value="Clavaminate synthase-like"/>
    <property type="match status" value="1"/>
</dbReference>
<evidence type="ECO:0000313" key="4">
    <source>
        <dbReference type="EMBL" id="QLL32128.1"/>
    </source>
</evidence>
<proteinExistence type="predicted"/>
<evidence type="ECO:0000256" key="1">
    <source>
        <dbReference type="SAM" id="Coils"/>
    </source>
</evidence>
<dbReference type="Pfam" id="PF12937">
    <property type="entry name" value="F-box-like"/>
    <property type="match status" value="1"/>
</dbReference>
<dbReference type="GeneID" id="59325265"/>
<dbReference type="InterPro" id="IPR001810">
    <property type="entry name" value="F-box_dom"/>
</dbReference>
<dbReference type="KEGG" id="tgb:HG536_0C02970"/>
<dbReference type="PROSITE" id="PS50181">
    <property type="entry name" value="FBOX"/>
    <property type="match status" value="1"/>
</dbReference>
<reference evidence="4 5" key="1">
    <citation type="submission" date="2020-06" db="EMBL/GenBank/DDBJ databases">
        <title>The yeast mating-type switching endonuclease HO is a domesticated member of an unorthodox homing genetic element family.</title>
        <authorList>
            <person name="Coughlan A.Y."/>
            <person name="Lombardi L."/>
            <person name="Braun-Galleani S."/>
            <person name="Martos A.R."/>
            <person name="Galeote V."/>
            <person name="Bigey F."/>
            <person name="Dequin S."/>
            <person name="Byrne K.P."/>
            <person name="Wolfe K.H."/>
        </authorList>
    </citation>
    <scope>NUCLEOTIDE SEQUENCE [LARGE SCALE GENOMIC DNA]</scope>
    <source>
        <strain evidence="4 5">CBS764</strain>
    </source>
</reference>
<keyword evidence="5" id="KW-1185">Reference proteome</keyword>
<keyword evidence="1" id="KW-0175">Coiled coil</keyword>
<accession>A0A7G3ZF42</accession>
<name>A0A7G3ZF42_9SACH</name>
<evidence type="ECO:0008006" key="6">
    <source>
        <dbReference type="Google" id="ProtNLM"/>
    </source>
</evidence>
<dbReference type="InterPro" id="IPR036047">
    <property type="entry name" value="F-box-like_dom_sf"/>
</dbReference>
<dbReference type="InterPro" id="IPR003347">
    <property type="entry name" value="JmjC_dom"/>
</dbReference>
<evidence type="ECO:0000259" key="3">
    <source>
        <dbReference type="PROSITE" id="PS51184"/>
    </source>
</evidence>
<dbReference type="PANTHER" id="PTHR12480">
    <property type="entry name" value="ARGININE DEMETHYLASE AND LYSYL-HYDROXYLASE JMJD"/>
    <property type="match status" value="1"/>
</dbReference>
<evidence type="ECO:0000313" key="5">
    <source>
        <dbReference type="Proteomes" id="UP000515788"/>
    </source>
</evidence>
<dbReference type="EMBL" id="CP059248">
    <property type="protein sequence ID" value="QLL32128.1"/>
    <property type="molecule type" value="Genomic_DNA"/>
</dbReference>
<feature type="domain" description="F-box" evidence="2">
    <location>
        <begin position="52"/>
        <end position="99"/>
    </location>
</feature>
<dbReference type="GO" id="GO:0000987">
    <property type="term" value="F:cis-regulatory region sequence-specific DNA binding"/>
    <property type="evidence" value="ECO:0007669"/>
    <property type="project" value="TreeGrafter"/>
</dbReference>
<feature type="coiled-coil region" evidence="1">
    <location>
        <begin position="517"/>
        <end position="544"/>
    </location>
</feature>
<dbReference type="AlphaFoldDB" id="A0A7G3ZF42"/>
<dbReference type="PROSITE" id="PS51184">
    <property type="entry name" value="JMJC"/>
    <property type="match status" value="1"/>
</dbReference>
<dbReference type="InterPro" id="IPR050910">
    <property type="entry name" value="JMJD6_ArgDemeth/LysHydrox"/>
</dbReference>
<dbReference type="Pfam" id="PF02373">
    <property type="entry name" value="JmjC"/>
    <property type="match status" value="1"/>
</dbReference>